<keyword evidence="1" id="KW-0732">Signal</keyword>
<dbReference type="EMBL" id="JALAAR010000012">
    <property type="protein sequence ID" value="MEH8018439.1"/>
    <property type="molecule type" value="Genomic_DNA"/>
</dbReference>
<sequence length="134" mass="14794">MIKIIAASALLLVLPALADDFTSDAFASANFAVAPRLCVQHAGQDCVLHLTLSWQQRQPACLYQQSAPDTPLLCQSEAAQLKLALPLQQDTLLLLKDQASGKLLAQRQLRLLRVDLQSGEHLLNKSRNGWWLLQ</sequence>
<feature type="chain" id="PRO_5045530707" evidence="1">
    <location>
        <begin position="19"/>
        <end position="134"/>
    </location>
</feature>
<evidence type="ECO:0000313" key="2">
    <source>
        <dbReference type="EMBL" id="MEH8018439.1"/>
    </source>
</evidence>
<dbReference type="Pfam" id="PF11456">
    <property type="entry name" value="DUF3019"/>
    <property type="match status" value="1"/>
</dbReference>
<organism evidence="2 3">
    <name type="scientific">Rheinheimera muenzenbergensis</name>
    <dbReference type="NCBI Taxonomy" id="1193628"/>
    <lineage>
        <taxon>Bacteria</taxon>
        <taxon>Pseudomonadati</taxon>
        <taxon>Pseudomonadota</taxon>
        <taxon>Gammaproteobacteria</taxon>
        <taxon>Chromatiales</taxon>
        <taxon>Chromatiaceae</taxon>
        <taxon>Rheinheimera</taxon>
    </lineage>
</organism>
<protein>
    <submittedName>
        <fullName evidence="2">DUF3019 domain-containing protein</fullName>
    </submittedName>
</protein>
<evidence type="ECO:0000313" key="3">
    <source>
        <dbReference type="Proteomes" id="UP001375382"/>
    </source>
</evidence>
<dbReference type="InterPro" id="IPR021559">
    <property type="entry name" value="DUF3019"/>
</dbReference>
<reference evidence="2 3" key="1">
    <citation type="journal article" date="2023" name="Ecotoxicol. Environ. Saf.">
        <title>Mercury remediation potential of mercury-resistant strain Rheinheimera metallidurans sp. nov. isolated from a municipal waste dumping site.</title>
        <authorList>
            <person name="Yadav V."/>
            <person name="Manjhi A."/>
            <person name="Vadakedath N."/>
        </authorList>
    </citation>
    <scope>NUCLEOTIDE SEQUENCE [LARGE SCALE GENOMIC DNA]</scope>
    <source>
        <strain evidence="2 3">E-49</strain>
    </source>
</reference>
<proteinExistence type="predicted"/>
<name>A0ABU8C9K3_9GAMM</name>
<gene>
    <name evidence="2" type="ORF">MN202_14450</name>
</gene>
<comment type="caution">
    <text evidence="2">The sequence shown here is derived from an EMBL/GenBank/DDBJ whole genome shotgun (WGS) entry which is preliminary data.</text>
</comment>
<dbReference type="RefSeq" id="WP_335736845.1">
    <property type="nucleotide sequence ID" value="NZ_JALAAR010000012.1"/>
</dbReference>
<evidence type="ECO:0000256" key="1">
    <source>
        <dbReference type="SAM" id="SignalP"/>
    </source>
</evidence>
<feature type="signal peptide" evidence="1">
    <location>
        <begin position="1"/>
        <end position="18"/>
    </location>
</feature>
<keyword evidence="3" id="KW-1185">Reference proteome</keyword>
<accession>A0ABU8C9K3</accession>
<dbReference type="Proteomes" id="UP001375382">
    <property type="component" value="Unassembled WGS sequence"/>
</dbReference>